<keyword evidence="3" id="KW-1185">Reference proteome</keyword>
<dbReference type="PANTHER" id="PTHR33169:SF14">
    <property type="entry name" value="TRANSCRIPTIONAL REGULATOR RV3488"/>
    <property type="match status" value="1"/>
</dbReference>
<evidence type="ECO:0000259" key="1">
    <source>
        <dbReference type="Pfam" id="PF03551"/>
    </source>
</evidence>
<evidence type="ECO:0000313" key="2">
    <source>
        <dbReference type="EMBL" id="EKF85724.1"/>
    </source>
</evidence>
<dbReference type="Proteomes" id="UP000007360">
    <property type="component" value="Unassembled WGS sequence"/>
</dbReference>
<dbReference type="AlphaFoldDB" id="K2RBP1"/>
<feature type="domain" description="Transcription regulator PadR N-terminal" evidence="1">
    <location>
        <begin position="5"/>
        <end position="79"/>
    </location>
</feature>
<dbReference type="PANTHER" id="PTHR33169">
    <property type="entry name" value="PADR-FAMILY TRANSCRIPTIONAL REGULATOR"/>
    <property type="match status" value="1"/>
</dbReference>
<comment type="caution">
    <text evidence="2">The sequence shown here is derived from an EMBL/GenBank/DDBJ whole genome shotgun (WGS) entry which is preliminary data.</text>
</comment>
<proteinExistence type="predicted"/>
<evidence type="ECO:0000313" key="3">
    <source>
        <dbReference type="Proteomes" id="UP000007360"/>
    </source>
</evidence>
<organism evidence="2 3">
    <name type="scientific">Methanobacterium formicicum (strain DSM 3637 / PP1)</name>
    <dbReference type="NCBI Taxonomy" id="1204725"/>
    <lineage>
        <taxon>Archaea</taxon>
        <taxon>Methanobacteriati</taxon>
        <taxon>Methanobacteriota</taxon>
        <taxon>Methanomada group</taxon>
        <taxon>Methanobacteria</taxon>
        <taxon>Methanobacteriales</taxon>
        <taxon>Methanobacteriaceae</taxon>
        <taxon>Methanobacterium</taxon>
    </lineage>
</organism>
<dbReference type="InterPro" id="IPR005149">
    <property type="entry name" value="Tscrpt_reg_PadR_N"/>
</dbReference>
<dbReference type="Gene3D" id="1.10.10.10">
    <property type="entry name" value="Winged helix-like DNA-binding domain superfamily/Winged helix DNA-binding domain"/>
    <property type="match status" value="1"/>
</dbReference>
<gene>
    <name evidence="2" type="ORF">A994_06580</name>
</gene>
<reference evidence="2 3" key="1">
    <citation type="journal article" date="2012" name="J. Bacteriol.">
        <title>Draft genome sequence of Methanobacterium formicicum DSM 3637, an archaebacterium isolated from the methane producer amoeba Pelomyxa palustris.</title>
        <authorList>
            <person name="Gutierrez G."/>
        </authorList>
    </citation>
    <scope>NUCLEOTIDE SEQUENCE [LARGE SCALE GENOMIC DNA]</scope>
    <source>
        <strain evidence="3">DSM 3637 / PP1</strain>
    </source>
</reference>
<dbReference type="InterPro" id="IPR052509">
    <property type="entry name" value="Metal_resp_DNA-bind_regulator"/>
</dbReference>
<dbReference type="InterPro" id="IPR036388">
    <property type="entry name" value="WH-like_DNA-bd_sf"/>
</dbReference>
<dbReference type="InterPro" id="IPR036390">
    <property type="entry name" value="WH_DNA-bd_sf"/>
</dbReference>
<dbReference type="EMBL" id="AMPO01000005">
    <property type="protein sequence ID" value="EKF85724.1"/>
    <property type="molecule type" value="Genomic_DNA"/>
</dbReference>
<dbReference type="Pfam" id="PF03551">
    <property type="entry name" value="PadR"/>
    <property type="match status" value="1"/>
</dbReference>
<dbReference type="PATRIC" id="fig|1204725.3.peg.1320"/>
<name>K2RBP1_METFP</name>
<protein>
    <submittedName>
        <fullName evidence="2">ParR family transcriptional regulator</fullName>
    </submittedName>
</protein>
<sequence>MEASILGLIYEEPQYGYQLEKTIEGWGMRNWTTIGFSSIYYVLKKLEKKELVSSKLEKVEGKPSRKVFTITDLGRETMAGKIRDLLSWNKKIISPIDLGLAYLNYLPPEEVINCLENYTESAQGRIKFLESSVKTQEELGAPYYVVALFSRPLATLKTEIAWVEEFIEKIKKEENL</sequence>
<dbReference type="SUPFAM" id="SSF46785">
    <property type="entry name" value="Winged helix' DNA-binding domain"/>
    <property type="match status" value="1"/>
</dbReference>
<accession>K2RBP1</accession>